<dbReference type="RefSeq" id="WP_150571265.1">
    <property type="nucleotide sequence ID" value="NZ_CABVHF010000020.1"/>
</dbReference>
<dbReference type="AlphaFoldDB" id="A0A5E6VWI2"/>
<dbReference type="InterPro" id="IPR037053">
    <property type="entry name" value="Phage_tail_collar_dom_sf"/>
</dbReference>
<organism evidence="2 3">
    <name type="scientific">Pseudomonas fluorescens</name>
    <dbReference type="NCBI Taxonomy" id="294"/>
    <lineage>
        <taxon>Bacteria</taxon>
        <taxon>Pseudomonadati</taxon>
        <taxon>Pseudomonadota</taxon>
        <taxon>Gammaproteobacteria</taxon>
        <taxon>Pseudomonadales</taxon>
        <taxon>Pseudomonadaceae</taxon>
        <taxon>Pseudomonas</taxon>
    </lineage>
</organism>
<protein>
    <recommendedName>
        <fullName evidence="1">Phage tail collar domain-containing protein</fullName>
    </recommendedName>
</protein>
<proteinExistence type="predicted"/>
<sequence length="195" mass="19741">MSDPFLGEIRMFAGTYAPRGWALCQGQLLPIVQNQALFSLLGTYYGGNGTTNFALPDLRGRAAIGTGQGPALSQIDLGESSGSEAVTLTANNLPQVPVNLAAVKATVAVPAFSGDADSNLPASNRVLAKSVDADGSGVNVSIFSESAADTALTAFQAPLTGSATAGGSSLPVSVRNPSLGVNMIIAVEGIYPSRN</sequence>
<feature type="domain" description="Phage tail collar" evidence="1">
    <location>
        <begin position="7"/>
        <end position="62"/>
    </location>
</feature>
<evidence type="ECO:0000313" key="2">
    <source>
        <dbReference type="EMBL" id="VVN20474.1"/>
    </source>
</evidence>
<accession>A0A5E6VWI2</accession>
<dbReference type="EMBL" id="CABVHF010000020">
    <property type="protein sequence ID" value="VVN20474.1"/>
    <property type="molecule type" value="Genomic_DNA"/>
</dbReference>
<dbReference type="SUPFAM" id="SSF88874">
    <property type="entry name" value="Receptor-binding domain of short tail fibre protein gp12"/>
    <property type="match status" value="1"/>
</dbReference>
<gene>
    <name evidence="2" type="ORF">PS631_04351</name>
</gene>
<dbReference type="Pfam" id="PF07484">
    <property type="entry name" value="Collar"/>
    <property type="match status" value="1"/>
</dbReference>
<evidence type="ECO:0000313" key="3">
    <source>
        <dbReference type="Proteomes" id="UP000399692"/>
    </source>
</evidence>
<dbReference type="OrthoDB" id="9810174at2"/>
<dbReference type="Proteomes" id="UP000399692">
    <property type="component" value="Unassembled WGS sequence"/>
</dbReference>
<reference evidence="2 3" key="1">
    <citation type="submission" date="2019-09" db="EMBL/GenBank/DDBJ databases">
        <authorList>
            <person name="Chandra G."/>
            <person name="Truman W A."/>
        </authorList>
    </citation>
    <scope>NUCLEOTIDE SEQUENCE [LARGE SCALE GENOMIC DNA]</scope>
    <source>
        <strain evidence="2">PS631</strain>
    </source>
</reference>
<evidence type="ECO:0000259" key="1">
    <source>
        <dbReference type="Pfam" id="PF07484"/>
    </source>
</evidence>
<name>A0A5E6VWI2_PSEFL</name>
<dbReference type="InterPro" id="IPR011083">
    <property type="entry name" value="Phage_tail_collar_dom"/>
</dbReference>
<dbReference type="Gene3D" id="3.90.1340.10">
    <property type="entry name" value="Phage tail collar domain"/>
    <property type="match status" value="1"/>
</dbReference>